<dbReference type="EMBL" id="LSRQ01008275">
    <property type="protein sequence ID" value="OAY64117.1"/>
    <property type="molecule type" value="Genomic_DNA"/>
</dbReference>
<keyword evidence="1" id="KW-0862">Zinc</keyword>
<dbReference type="InterPro" id="IPR031052">
    <property type="entry name" value="FHY3/FAR1"/>
</dbReference>
<reference evidence="3 4" key="1">
    <citation type="journal article" date="2016" name="DNA Res.">
        <title>The draft genome of MD-2 pineapple using hybrid error correction of long reads.</title>
        <authorList>
            <person name="Redwan R.M."/>
            <person name="Saidin A."/>
            <person name="Kumar S.V."/>
        </authorList>
    </citation>
    <scope>NUCLEOTIDE SEQUENCE [LARGE SCALE GENOMIC DNA]</scope>
    <source>
        <strain evidence="4">cv. MD2</strain>
        <tissue evidence="3">Leaf</tissue>
    </source>
</reference>
<dbReference type="GO" id="GO:0008270">
    <property type="term" value="F:zinc ion binding"/>
    <property type="evidence" value="ECO:0007669"/>
    <property type="project" value="UniProtKB-UniRule"/>
</dbReference>
<protein>
    <recommendedName>
        <fullName evidence="1">Protein FAR1-RELATED SEQUENCE</fullName>
    </recommendedName>
</protein>
<evidence type="ECO:0000313" key="3">
    <source>
        <dbReference type="EMBL" id="OAY64117.1"/>
    </source>
</evidence>
<comment type="caution">
    <text evidence="3">The sequence shown here is derived from an EMBL/GenBank/DDBJ whole genome shotgun (WGS) entry which is preliminary data.</text>
</comment>
<proteinExistence type="inferred from homology"/>
<dbReference type="GO" id="GO:0005634">
    <property type="term" value="C:nucleus"/>
    <property type="evidence" value="ECO:0007669"/>
    <property type="project" value="UniProtKB-SubCell"/>
</dbReference>
<organism evidence="3 4">
    <name type="scientific">Ananas comosus</name>
    <name type="common">Pineapple</name>
    <name type="synonym">Ananas ananas</name>
    <dbReference type="NCBI Taxonomy" id="4615"/>
    <lineage>
        <taxon>Eukaryota</taxon>
        <taxon>Viridiplantae</taxon>
        <taxon>Streptophyta</taxon>
        <taxon>Embryophyta</taxon>
        <taxon>Tracheophyta</taxon>
        <taxon>Spermatophyta</taxon>
        <taxon>Magnoliopsida</taxon>
        <taxon>Liliopsida</taxon>
        <taxon>Poales</taxon>
        <taxon>Bromeliaceae</taxon>
        <taxon>Bromelioideae</taxon>
        <taxon>Ananas</taxon>
    </lineage>
</organism>
<dbReference type="PANTHER" id="PTHR31669">
    <property type="entry name" value="PROTEIN FAR1-RELATED SEQUENCE 10-RELATED"/>
    <property type="match status" value="1"/>
</dbReference>
<dbReference type="Pfam" id="PF03101">
    <property type="entry name" value="FAR1"/>
    <property type="match status" value="1"/>
</dbReference>
<feature type="domain" description="FAR1" evidence="2">
    <location>
        <begin position="22"/>
        <end position="56"/>
    </location>
</feature>
<keyword evidence="1" id="KW-0539">Nucleus</keyword>
<dbReference type="Proteomes" id="UP000092600">
    <property type="component" value="Unassembled WGS sequence"/>
</dbReference>
<dbReference type="InterPro" id="IPR004330">
    <property type="entry name" value="FAR1_DNA_bnd_dom"/>
</dbReference>
<keyword evidence="1" id="KW-0863">Zinc-finger</keyword>
<comment type="similarity">
    <text evidence="1">Belongs to the FHY3/FAR1 family.</text>
</comment>
<evidence type="ECO:0000259" key="2">
    <source>
        <dbReference type="Pfam" id="PF03101"/>
    </source>
</evidence>
<evidence type="ECO:0000313" key="4">
    <source>
        <dbReference type="Proteomes" id="UP000092600"/>
    </source>
</evidence>
<dbReference type="PANTHER" id="PTHR31669:SF283">
    <property type="entry name" value="PROTEIN FAR1-RELATED SEQUENCE"/>
    <property type="match status" value="1"/>
</dbReference>
<evidence type="ECO:0000256" key="1">
    <source>
        <dbReference type="RuleBase" id="RU367018"/>
    </source>
</evidence>
<name>A0A199UGW5_ANACO</name>
<dbReference type="AlphaFoldDB" id="A0A199UGW5"/>
<dbReference type="STRING" id="4615.A0A199UGW5"/>
<accession>A0A199UGW5</accession>
<sequence>MFVLKKGNPNQKFGIKRIKGYQTNICGCKAHLRVKRTNDGNWKVVAFVRKHNSALVASPSKAVFFGLIHQWLPTYFRDTFFAEMTTSQHSESMNALTKMFMNNHTSLCKLVIQFENVVSSRHDKEYKADFRSRSDESSLWSHNPIEIQARSSWRTIATRLAEYKTLPYRLSGLICSYTLKVMLHSRMHKIPSHYIIKCELKMQKKDPQALIFKKINKLVDENIKLYESLKEKQDQSKNIVEHHTATIFSQANSVGFVKLKNPLQFQCKEKRKPQRYKPPVKKAVKKARTCQHCKKKGHNIRTCRESSERLKSCRGVIE</sequence>
<dbReference type="GO" id="GO:0006355">
    <property type="term" value="P:regulation of DNA-templated transcription"/>
    <property type="evidence" value="ECO:0007669"/>
    <property type="project" value="UniProtKB-UniRule"/>
</dbReference>
<gene>
    <name evidence="3" type="ORF">ACMD2_20716</name>
</gene>
<comment type="function">
    <text evidence="1">Putative transcription activator involved in regulating light control of development.</text>
</comment>
<keyword evidence="1" id="KW-0479">Metal-binding</keyword>
<comment type="subcellular location">
    <subcellularLocation>
        <location evidence="1">Nucleus</location>
    </subcellularLocation>
</comment>